<gene>
    <name evidence="8" type="ORF">B2A_14179</name>
</gene>
<evidence type="ECO:0000256" key="7">
    <source>
        <dbReference type="SAM" id="Phobius"/>
    </source>
</evidence>
<keyword evidence="3 8" id="KW-0808">Transferase</keyword>
<keyword evidence="2" id="KW-1003">Cell membrane</keyword>
<feature type="transmembrane region" description="Helical" evidence="7">
    <location>
        <begin position="47"/>
        <end position="70"/>
    </location>
</feature>
<dbReference type="GO" id="GO:0016780">
    <property type="term" value="F:phosphotransferase activity, for other substituted phosphate groups"/>
    <property type="evidence" value="ECO:0007669"/>
    <property type="project" value="InterPro"/>
</dbReference>
<protein>
    <submittedName>
        <fullName evidence="8">Glycosyl transferase family 4</fullName>
    </submittedName>
</protein>
<evidence type="ECO:0000256" key="4">
    <source>
        <dbReference type="ARBA" id="ARBA00022692"/>
    </source>
</evidence>
<sequence>MYHTYITLLVPAVIAFIITVVATRFIMGYMFESGITGMDHNKGKRPVVLPSSGGIAVAVGFTIGILAYAFGGSFNLYVPVASLRYLFATVIAVLLVTIVGFLDDLNVSRKMVKTTDMMDTHKGLKQWQKPLLTLMGALPLMAINAGVSIVRVPFIGNINFGIFYPLIIVPLAVIFTANAFNLLGGFDGIATGSGALAGLAMLIYSLLFGTYIGTLISSVLFATLIGFL</sequence>
<feature type="transmembrane region" description="Helical" evidence="7">
    <location>
        <begin position="6"/>
        <end position="26"/>
    </location>
</feature>
<feature type="transmembrane region" description="Helical" evidence="7">
    <location>
        <begin position="195"/>
        <end position="227"/>
    </location>
</feature>
<feature type="transmembrane region" description="Helical" evidence="7">
    <location>
        <begin position="82"/>
        <end position="102"/>
    </location>
</feature>
<evidence type="ECO:0000256" key="6">
    <source>
        <dbReference type="ARBA" id="ARBA00023136"/>
    </source>
</evidence>
<feature type="transmembrane region" description="Helical" evidence="7">
    <location>
        <begin position="131"/>
        <end position="150"/>
    </location>
</feature>
<dbReference type="GO" id="GO:0005886">
    <property type="term" value="C:plasma membrane"/>
    <property type="evidence" value="ECO:0007669"/>
    <property type="project" value="UniProtKB-SubCell"/>
</dbReference>
<dbReference type="PANTHER" id="PTHR22926:SF3">
    <property type="entry name" value="UNDECAPRENYL-PHOSPHATE ALPHA-N-ACETYLGLUCOSAMINYL 1-PHOSPHATE TRANSFERASE"/>
    <property type="match status" value="1"/>
</dbReference>
<comment type="caution">
    <text evidence="8">The sequence shown here is derived from an EMBL/GenBank/DDBJ whole genome shotgun (WGS) entry which is preliminary data.</text>
</comment>
<feature type="transmembrane region" description="Helical" evidence="7">
    <location>
        <begin position="162"/>
        <end position="183"/>
    </location>
</feature>
<name>T0YB06_9ZZZZ</name>
<dbReference type="PANTHER" id="PTHR22926">
    <property type="entry name" value="PHOSPHO-N-ACETYLMURAMOYL-PENTAPEPTIDE-TRANSFERASE"/>
    <property type="match status" value="1"/>
</dbReference>
<evidence type="ECO:0000256" key="5">
    <source>
        <dbReference type="ARBA" id="ARBA00022989"/>
    </source>
</evidence>
<dbReference type="GO" id="GO:0071555">
    <property type="term" value="P:cell wall organization"/>
    <property type="evidence" value="ECO:0007669"/>
    <property type="project" value="TreeGrafter"/>
</dbReference>
<reference evidence="8" key="1">
    <citation type="submission" date="2013-08" db="EMBL/GenBank/DDBJ databases">
        <authorList>
            <person name="Mendez C."/>
            <person name="Richter M."/>
            <person name="Ferrer M."/>
            <person name="Sanchez J."/>
        </authorList>
    </citation>
    <scope>NUCLEOTIDE SEQUENCE</scope>
</reference>
<proteinExistence type="predicted"/>
<evidence type="ECO:0000313" key="8">
    <source>
        <dbReference type="EMBL" id="EQD30313.1"/>
    </source>
</evidence>
<evidence type="ECO:0000256" key="1">
    <source>
        <dbReference type="ARBA" id="ARBA00004651"/>
    </source>
</evidence>
<accession>T0YB06</accession>
<organism evidence="8">
    <name type="scientific">mine drainage metagenome</name>
    <dbReference type="NCBI Taxonomy" id="410659"/>
    <lineage>
        <taxon>unclassified sequences</taxon>
        <taxon>metagenomes</taxon>
        <taxon>ecological metagenomes</taxon>
    </lineage>
</organism>
<keyword evidence="5 7" id="KW-1133">Transmembrane helix</keyword>
<reference evidence="8" key="2">
    <citation type="journal article" date="2014" name="ISME J.">
        <title>Microbial stratification in low pH oxic and suboxic macroscopic growths along an acid mine drainage.</title>
        <authorList>
            <person name="Mendez-Garcia C."/>
            <person name="Mesa V."/>
            <person name="Sprenger R.R."/>
            <person name="Richter M."/>
            <person name="Diez M.S."/>
            <person name="Solano J."/>
            <person name="Bargiela R."/>
            <person name="Golyshina O.V."/>
            <person name="Manteca A."/>
            <person name="Ramos J.L."/>
            <person name="Gallego J.R."/>
            <person name="Llorente I."/>
            <person name="Martins Dos Santos V.A."/>
            <person name="Jensen O.N."/>
            <person name="Pelaez A.I."/>
            <person name="Sanchez J."/>
            <person name="Ferrer M."/>
        </authorList>
    </citation>
    <scope>NUCLEOTIDE SEQUENCE</scope>
</reference>
<dbReference type="Pfam" id="PF00953">
    <property type="entry name" value="Glycos_transf_4"/>
    <property type="match status" value="1"/>
</dbReference>
<dbReference type="InterPro" id="IPR000715">
    <property type="entry name" value="Glycosyl_transferase_4"/>
</dbReference>
<keyword evidence="4 7" id="KW-0812">Transmembrane</keyword>
<dbReference type="GO" id="GO:0044038">
    <property type="term" value="P:cell wall macromolecule biosynthetic process"/>
    <property type="evidence" value="ECO:0007669"/>
    <property type="project" value="TreeGrafter"/>
</dbReference>
<feature type="non-terminal residue" evidence="8">
    <location>
        <position position="228"/>
    </location>
</feature>
<evidence type="ECO:0000256" key="2">
    <source>
        <dbReference type="ARBA" id="ARBA00022475"/>
    </source>
</evidence>
<dbReference type="AlphaFoldDB" id="T0YB06"/>
<dbReference type="EMBL" id="AUZZ01010281">
    <property type="protein sequence ID" value="EQD30313.1"/>
    <property type="molecule type" value="Genomic_DNA"/>
</dbReference>
<keyword evidence="6 7" id="KW-0472">Membrane</keyword>
<evidence type="ECO:0000256" key="3">
    <source>
        <dbReference type="ARBA" id="ARBA00022679"/>
    </source>
</evidence>
<comment type="subcellular location">
    <subcellularLocation>
        <location evidence="1">Cell membrane</location>
        <topology evidence="1">Multi-pass membrane protein</topology>
    </subcellularLocation>
</comment>